<gene>
    <name evidence="6" type="ORF">QC825_03120</name>
</gene>
<keyword evidence="3" id="KW-0238">DNA-binding</keyword>
<evidence type="ECO:0000256" key="1">
    <source>
        <dbReference type="ARBA" id="ARBA00009437"/>
    </source>
</evidence>
<dbReference type="RefSeq" id="WP_251592306.1">
    <property type="nucleotide sequence ID" value="NZ_JAMLJI010000002.1"/>
</dbReference>
<dbReference type="InterPro" id="IPR000847">
    <property type="entry name" value="LysR_HTH_N"/>
</dbReference>
<protein>
    <submittedName>
        <fullName evidence="6">LysR family transcriptional regulator</fullName>
    </submittedName>
</protein>
<comment type="similarity">
    <text evidence="1">Belongs to the LysR transcriptional regulatory family.</text>
</comment>
<evidence type="ECO:0000256" key="4">
    <source>
        <dbReference type="ARBA" id="ARBA00023163"/>
    </source>
</evidence>
<dbReference type="InterPro" id="IPR005119">
    <property type="entry name" value="LysR_subst-bd"/>
</dbReference>
<dbReference type="InterPro" id="IPR036390">
    <property type="entry name" value="WH_DNA-bd_sf"/>
</dbReference>
<evidence type="ECO:0000313" key="6">
    <source>
        <dbReference type="EMBL" id="MDR5895068.1"/>
    </source>
</evidence>
<sequence>MSKLPPLNALRAFEATARLGSVVQAARELNVTHGAVSRHLKTLDGYFECALFERAGRHLALTADGRQLYGDVHEGIDRLRLGCQALLDRQRDAPIVLRCPGSFLARWLIPHWAHLKQAVPGIDVQVAASDSALPQRGERESAVVFLDHTPSGALVERLLEERIGPVVSPALAKRWQGAPPSALVGTPLLHTTSRAAAWTHWATARGLDATTLTLGQGFEHLFYLLEAAVSGIGVAIAPELLVKADIDAGRLVAPWGFEATGGHLFLCSGGAVSERRHRALAEWFHTTLATEGALAREG</sequence>
<evidence type="ECO:0000256" key="3">
    <source>
        <dbReference type="ARBA" id="ARBA00023125"/>
    </source>
</evidence>
<dbReference type="SUPFAM" id="SSF53850">
    <property type="entry name" value="Periplasmic binding protein-like II"/>
    <property type="match status" value="1"/>
</dbReference>
<dbReference type="Proteomes" id="UP001269375">
    <property type="component" value="Unassembled WGS sequence"/>
</dbReference>
<dbReference type="SUPFAM" id="SSF46785">
    <property type="entry name" value="Winged helix' DNA-binding domain"/>
    <property type="match status" value="1"/>
</dbReference>
<reference evidence="6 7" key="1">
    <citation type="submission" date="2023-04" db="EMBL/GenBank/DDBJ databases">
        <title>A long-awaited taxogenomic arrangement of the family Halomonadaceae.</title>
        <authorList>
            <person name="De La Haba R."/>
            <person name="Chuvochina M."/>
            <person name="Wittouck S."/>
            <person name="Arahal D.R."/>
            <person name="Sanchez-Porro C."/>
            <person name="Hugenholtz P."/>
            <person name="Ventosa A."/>
        </authorList>
    </citation>
    <scope>NUCLEOTIDE SEQUENCE [LARGE SCALE GENOMIC DNA]</scope>
    <source>
        <strain evidence="6 7">DSM 22428</strain>
    </source>
</reference>
<comment type="caution">
    <text evidence="6">The sequence shown here is derived from an EMBL/GenBank/DDBJ whole genome shotgun (WGS) entry which is preliminary data.</text>
</comment>
<evidence type="ECO:0000313" key="7">
    <source>
        <dbReference type="Proteomes" id="UP001269375"/>
    </source>
</evidence>
<dbReference type="EMBL" id="JARWAO010000001">
    <property type="protein sequence ID" value="MDR5895068.1"/>
    <property type="molecule type" value="Genomic_DNA"/>
</dbReference>
<feature type="domain" description="HTH lysR-type" evidence="5">
    <location>
        <begin position="5"/>
        <end position="62"/>
    </location>
</feature>
<evidence type="ECO:0000256" key="2">
    <source>
        <dbReference type="ARBA" id="ARBA00023015"/>
    </source>
</evidence>
<keyword evidence="2" id="KW-0805">Transcription regulation</keyword>
<dbReference type="PROSITE" id="PS50931">
    <property type="entry name" value="HTH_LYSR"/>
    <property type="match status" value="1"/>
</dbReference>
<dbReference type="Gene3D" id="1.10.10.10">
    <property type="entry name" value="Winged helix-like DNA-binding domain superfamily/Winged helix DNA-binding domain"/>
    <property type="match status" value="1"/>
</dbReference>
<evidence type="ECO:0000259" key="5">
    <source>
        <dbReference type="PROSITE" id="PS50931"/>
    </source>
</evidence>
<organism evidence="6 7">
    <name type="scientific">Larsenimonas suaedae</name>
    <dbReference type="NCBI Taxonomy" id="1851019"/>
    <lineage>
        <taxon>Bacteria</taxon>
        <taxon>Pseudomonadati</taxon>
        <taxon>Pseudomonadota</taxon>
        <taxon>Gammaproteobacteria</taxon>
        <taxon>Oceanospirillales</taxon>
        <taxon>Halomonadaceae</taxon>
        <taxon>Larsenimonas</taxon>
    </lineage>
</organism>
<dbReference type="InterPro" id="IPR036388">
    <property type="entry name" value="WH-like_DNA-bd_sf"/>
</dbReference>
<proteinExistence type="inferred from homology"/>
<name>A0ABU1GST4_9GAMM</name>
<keyword evidence="7" id="KW-1185">Reference proteome</keyword>
<dbReference type="PANTHER" id="PTHR30537">
    <property type="entry name" value="HTH-TYPE TRANSCRIPTIONAL REGULATOR"/>
    <property type="match status" value="1"/>
</dbReference>
<dbReference type="Pfam" id="PF00126">
    <property type="entry name" value="HTH_1"/>
    <property type="match status" value="1"/>
</dbReference>
<keyword evidence="4" id="KW-0804">Transcription</keyword>
<dbReference type="Pfam" id="PF03466">
    <property type="entry name" value="LysR_substrate"/>
    <property type="match status" value="1"/>
</dbReference>
<accession>A0ABU1GST4</accession>
<dbReference type="PANTHER" id="PTHR30537:SF74">
    <property type="entry name" value="HTH-TYPE TRANSCRIPTIONAL REGULATOR TRPI"/>
    <property type="match status" value="1"/>
</dbReference>
<dbReference type="InterPro" id="IPR058163">
    <property type="entry name" value="LysR-type_TF_proteobact-type"/>
</dbReference>
<dbReference type="Gene3D" id="3.40.190.10">
    <property type="entry name" value="Periplasmic binding protein-like II"/>
    <property type="match status" value="2"/>
</dbReference>